<proteinExistence type="predicted"/>
<accession>A0A2N0DAT0</accession>
<evidence type="ECO:0000313" key="1">
    <source>
        <dbReference type="EMBL" id="PKA43225.1"/>
    </source>
</evidence>
<reference evidence="1 2" key="2">
    <citation type="submission" date="2017-12" db="EMBL/GenBank/DDBJ databases">
        <title>Genome sequence of Rhizobium sullae HCNT1 isolated from Sulla coronaria nodules and featuring peculiar denitrification phenotypes.</title>
        <authorList>
            <person name="De Diego-Diaz B."/>
            <person name="Treu L."/>
            <person name="Campanaro S."/>
            <person name="Da Silva Duarte V."/>
            <person name="Basaglia M."/>
            <person name="Favaro L."/>
            <person name="Casella S."/>
            <person name="Squartini A."/>
        </authorList>
    </citation>
    <scope>NUCLEOTIDE SEQUENCE [LARGE SCALE GENOMIC DNA]</scope>
    <source>
        <strain evidence="1 2">HCNT1</strain>
    </source>
</reference>
<gene>
    <name evidence="1" type="ORF">CWR43_14365</name>
</gene>
<sequence>MSDLLAVQRRLQTEADEIVRALHLDDLLSQVGHPTRVGSSAMGLMVRRDIDVTVVCPKLDIRALETFAGIGARLMQMTESVVAVRFRNDTGKWNVEPEKYPDGFYLWLSVRARDQAMWTIDIWLVDEPERQPDLAHLKTLMPRLTDSDRETILQIKSVVAELPEGSNKTSSALVYEAVMDHRVRTVAEFKDWHSRYSVCI</sequence>
<name>A0A2N0DAT0_RHISU</name>
<dbReference type="RefSeq" id="WP_100771512.1">
    <property type="nucleotide sequence ID" value="NZ_PIQN01000008.1"/>
</dbReference>
<organism evidence="1 2">
    <name type="scientific">Rhizobium sullae</name>
    <name type="common">Rhizobium hedysari</name>
    <dbReference type="NCBI Taxonomy" id="50338"/>
    <lineage>
        <taxon>Bacteria</taxon>
        <taxon>Pseudomonadati</taxon>
        <taxon>Pseudomonadota</taxon>
        <taxon>Alphaproteobacteria</taxon>
        <taxon>Hyphomicrobiales</taxon>
        <taxon>Rhizobiaceae</taxon>
        <taxon>Rhizobium/Agrobacterium group</taxon>
        <taxon>Rhizobium</taxon>
    </lineage>
</organism>
<evidence type="ECO:0000313" key="2">
    <source>
        <dbReference type="Proteomes" id="UP000232164"/>
    </source>
</evidence>
<protein>
    <recommendedName>
        <fullName evidence="3">Nucleotidyltransferase AbiEii toxin of type IV toxin-antitoxin system</fullName>
    </recommendedName>
</protein>
<evidence type="ECO:0008006" key="3">
    <source>
        <dbReference type="Google" id="ProtNLM"/>
    </source>
</evidence>
<dbReference type="EMBL" id="PIQN01000008">
    <property type="protein sequence ID" value="PKA43225.1"/>
    <property type="molecule type" value="Genomic_DNA"/>
</dbReference>
<comment type="caution">
    <text evidence="1">The sequence shown here is derived from an EMBL/GenBank/DDBJ whole genome shotgun (WGS) entry which is preliminary data.</text>
</comment>
<dbReference type="AlphaFoldDB" id="A0A2N0DAT0"/>
<dbReference type="Proteomes" id="UP000232164">
    <property type="component" value="Unassembled WGS sequence"/>
</dbReference>
<reference evidence="1 2" key="1">
    <citation type="submission" date="2017-11" db="EMBL/GenBank/DDBJ databases">
        <authorList>
            <person name="Han C.G."/>
        </authorList>
    </citation>
    <scope>NUCLEOTIDE SEQUENCE [LARGE SCALE GENOMIC DNA]</scope>
    <source>
        <strain evidence="1 2">HCNT1</strain>
    </source>
</reference>